<evidence type="ECO:0000313" key="1">
    <source>
        <dbReference type="EMBL" id="QGJ93519.1"/>
    </source>
</evidence>
<reference evidence="1 2" key="1">
    <citation type="submission" date="2019-10" db="EMBL/GenBank/DDBJ databases">
        <authorList>
            <person name="Garlena R.A."/>
            <person name="Russell D.A."/>
            <person name="Pope W.H."/>
            <person name="Jacobs-Sera D."/>
            <person name="Hatfull G.F."/>
        </authorList>
    </citation>
    <scope>NUCLEOTIDE SEQUENCE [LARGE SCALE GENOMIC DNA]</scope>
</reference>
<protein>
    <submittedName>
        <fullName evidence="1">Uncharacterized protein</fullName>
    </submittedName>
</protein>
<dbReference type="GeneID" id="55814523"/>
<organism evidence="1 2">
    <name type="scientific">Arthrobacter phage Mufasa8</name>
    <dbReference type="NCBI Taxonomy" id="2656526"/>
    <lineage>
        <taxon>Viruses</taxon>
        <taxon>Duplodnaviria</taxon>
        <taxon>Heunggongvirae</taxon>
        <taxon>Uroviricota</taxon>
        <taxon>Caudoviricetes</taxon>
        <taxon>Mufasoctovirus</taxon>
        <taxon>Mufasoctovirus mufasa8</taxon>
    </lineage>
</organism>
<name>A0A649VNB4_9CAUD</name>
<keyword evidence="2" id="KW-1185">Reference proteome</keyword>
<evidence type="ECO:0000313" key="2">
    <source>
        <dbReference type="Proteomes" id="UP000427282"/>
    </source>
</evidence>
<dbReference type="KEGG" id="vg:55814523"/>
<dbReference type="Proteomes" id="UP000427282">
    <property type="component" value="Segment"/>
</dbReference>
<dbReference type="EMBL" id="MN586027">
    <property type="protein sequence ID" value="QGJ93519.1"/>
    <property type="molecule type" value="Genomic_DNA"/>
</dbReference>
<accession>A0A649VNB4</accession>
<gene>
    <name evidence="1" type="primary">71</name>
    <name evidence="1" type="ORF">SEA_MUFASA8_71</name>
</gene>
<dbReference type="RefSeq" id="YP_009885151.1">
    <property type="nucleotide sequence ID" value="NC_049478.1"/>
</dbReference>
<proteinExistence type="predicted"/>
<sequence>MRTTMTKYPAHNHVTRDVKLPGKCPGCDSYWATTTHPDDGFARDIFMADNANSPDPAKDWKDATEYDRSYTYAIAAELRRLGYGKHAEELAAVKLELAAIKRREQTYVEQGTHHEMIPWYDLTDDERTKAIAYFGPEGDTQ</sequence>